<proteinExistence type="predicted"/>
<reference evidence="4 5" key="1">
    <citation type="submission" date="2014-02" db="EMBL/GenBank/DDBJ databases">
        <title>The small core and large imbalanced accessory genome model reveals a collaborative survival strategy of Sorangium cellulosum strains in nature.</title>
        <authorList>
            <person name="Han K."/>
            <person name="Peng R."/>
            <person name="Blom J."/>
            <person name="Li Y.-Z."/>
        </authorList>
    </citation>
    <scope>NUCLEOTIDE SEQUENCE [LARGE SCALE GENOMIC DNA]</scope>
    <source>
        <strain evidence="4 5">So0007-03</strain>
    </source>
</reference>
<evidence type="ECO:0000256" key="3">
    <source>
        <dbReference type="SAM" id="Phobius"/>
    </source>
</evidence>
<keyword evidence="3" id="KW-0472">Membrane</keyword>
<dbReference type="InterPro" id="IPR011990">
    <property type="entry name" value="TPR-like_helical_dom_sf"/>
</dbReference>
<dbReference type="SUPFAM" id="SSF48452">
    <property type="entry name" value="TPR-like"/>
    <property type="match status" value="1"/>
</dbReference>
<evidence type="ECO:0000256" key="1">
    <source>
        <dbReference type="ARBA" id="ARBA00022737"/>
    </source>
</evidence>
<keyword evidence="2" id="KW-0802">TPR repeat</keyword>
<dbReference type="AlphaFoldDB" id="A0A150TBY6"/>
<feature type="transmembrane region" description="Helical" evidence="3">
    <location>
        <begin position="12"/>
        <end position="29"/>
    </location>
</feature>
<dbReference type="PANTHER" id="PTHR45641:SF19">
    <property type="entry name" value="NEPHROCYSTIN-3"/>
    <property type="match status" value="1"/>
</dbReference>
<evidence type="ECO:0000256" key="2">
    <source>
        <dbReference type="ARBA" id="ARBA00022803"/>
    </source>
</evidence>
<evidence type="ECO:0000313" key="4">
    <source>
        <dbReference type="EMBL" id="KYG02166.1"/>
    </source>
</evidence>
<dbReference type="Pfam" id="PF13374">
    <property type="entry name" value="TPR_10"/>
    <property type="match status" value="1"/>
</dbReference>
<evidence type="ECO:0000313" key="5">
    <source>
        <dbReference type="Proteomes" id="UP000075502"/>
    </source>
</evidence>
<dbReference type="InterPro" id="IPR019734">
    <property type="entry name" value="TPR_rpt"/>
</dbReference>
<dbReference type="EMBL" id="JEME01003155">
    <property type="protein sequence ID" value="KYG02166.1"/>
    <property type="molecule type" value="Genomic_DNA"/>
</dbReference>
<keyword evidence="1" id="KW-0677">Repeat</keyword>
<protein>
    <submittedName>
        <fullName evidence="4">Uncharacterized protein</fullName>
    </submittedName>
</protein>
<dbReference type="PANTHER" id="PTHR45641">
    <property type="entry name" value="TETRATRICOPEPTIDE REPEAT PROTEIN (AFU_ORTHOLOGUE AFUA_6G03870)"/>
    <property type="match status" value="1"/>
</dbReference>
<dbReference type="Pfam" id="PF13424">
    <property type="entry name" value="TPR_12"/>
    <property type="match status" value="1"/>
</dbReference>
<name>A0A150TBY6_SORCE</name>
<dbReference type="Gene3D" id="1.25.40.10">
    <property type="entry name" value="Tetratricopeptide repeat domain"/>
    <property type="match status" value="1"/>
</dbReference>
<keyword evidence="3" id="KW-0812">Transmembrane</keyword>
<sequence length="206" mass="23032">MRDGVREAGQRWAWLAGIAAMAALAWYSGGRLSPKLQAMAPTFGAIQPRSDATGDEGRPGADLHELAMREAQQGRVDEARTLYERSLELKRRAGDVQGEAPTLHELAVLDAQQGRVDEARALYERALELKRRVGDVQGEAPTLHQIAVLDADQGRVDEARALYERALELERRACRGRRRRCTRSRICKGSRGAWTRRARCTTGRWS</sequence>
<accession>A0A150TBY6</accession>
<keyword evidence="3" id="KW-1133">Transmembrane helix</keyword>
<gene>
    <name evidence="4" type="ORF">BE21_55310</name>
</gene>
<comment type="caution">
    <text evidence="4">The sequence shown here is derived from an EMBL/GenBank/DDBJ whole genome shotgun (WGS) entry which is preliminary data.</text>
</comment>
<dbReference type="SMART" id="SM00028">
    <property type="entry name" value="TPR"/>
    <property type="match status" value="3"/>
</dbReference>
<dbReference type="Proteomes" id="UP000075502">
    <property type="component" value="Unassembled WGS sequence"/>
</dbReference>
<organism evidence="4 5">
    <name type="scientific">Sorangium cellulosum</name>
    <name type="common">Polyangium cellulosum</name>
    <dbReference type="NCBI Taxonomy" id="56"/>
    <lineage>
        <taxon>Bacteria</taxon>
        <taxon>Pseudomonadati</taxon>
        <taxon>Myxococcota</taxon>
        <taxon>Polyangia</taxon>
        <taxon>Polyangiales</taxon>
        <taxon>Polyangiaceae</taxon>
        <taxon>Sorangium</taxon>
    </lineage>
</organism>